<keyword evidence="6 7" id="KW-0349">Heme</keyword>
<comment type="similarity">
    <text evidence="2 7">Belongs to the cytochrome P450 family.</text>
</comment>
<evidence type="ECO:0000256" key="3">
    <source>
        <dbReference type="ARBA" id="ARBA00022723"/>
    </source>
</evidence>
<gene>
    <name evidence="9" type="ORF">O9K51_06874</name>
</gene>
<dbReference type="AlphaFoldDB" id="A0AB34FQ91"/>
<dbReference type="InterPro" id="IPR053007">
    <property type="entry name" value="CYP450_monoxygenase_sec-met"/>
</dbReference>
<name>A0AB34FQ91_9HYPO</name>
<evidence type="ECO:0000313" key="9">
    <source>
        <dbReference type="EMBL" id="KAJ6441080.1"/>
    </source>
</evidence>
<keyword evidence="8" id="KW-0812">Transmembrane</keyword>
<dbReference type="PRINTS" id="PR00465">
    <property type="entry name" value="EP450IV"/>
</dbReference>
<dbReference type="InterPro" id="IPR036396">
    <property type="entry name" value="Cyt_P450_sf"/>
</dbReference>
<keyword evidence="7" id="KW-0560">Oxidoreductase</keyword>
<evidence type="ECO:0000256" key="7">
    <source>
        <dbReference type="RuleBase" id="RU000461"/>
    </source>
</evidence>
<dbReference type="SUPFAM" id="SSF48264">
    <property type="entry name" value="Cytochrome P450"/>
    <property type="match status" value="1"/>
</dbReference>
<feature type="binding site" description="axial binding residue" evidence="6">
    <location>
        <position position="495"/>
    </location>
    <ligand>
        <name>heme</name>
        <dbReference type="ChEBI" id="CHEBI:30413"/>
    </ligand>
    <ligandPart>
        <name>Fe</name>
        <dbReference type="ChEBI" id="CHEBI:18248"/>
    </ligandPart>
</feature>
<reference evidence="9" key="1">
    <citation type="submission" date="2023-01" db="EMBL/GenBank/DDBJ databases">
        <title>The growth and conidiation of Purpureocillium lavendulum are regulated by nitrogen source and histone H3K14 acetylation.</title>
        <authorList>
            <person name="Tang P."/>
            <person name="Han J."/>
            <person name="Zhang C."/>
            <person name="Tang P."/>
            <person name="Qi F."/>
            <person name="Zhang K."/>
            <person name="Liang L."/>
        </authorList>
    </citation>
    <scope>NUCLEOTIDE SEQUENCE</scope>
    <source>
        <strain evidence="9">YMF1.00683</strain>
    </source>
</reference>
<protein>
    <submittedName>
        <fullName evidence="9">Cytochrome P450</fullName>
    </submittedName>
</protein>
<keyword evidence="3 6" id="KW-0479">Metal-binding</keyword>
<feature type="transmembrane region" description="Helical" evidence="8">
    <location>
        <begin position="34"/>
        <end position="55"/>
    </location>
</feature>
<dbReference type="InterPro" id="IPR001128">
    <property type="entry name" value="Cyt_P450"/>
</dbReference>
<evidence type="ECO:0000256" key="5">
    <source>
        <dbReference type="ARBA" id="ARBA00023033"/>
    </source>
</evidence>
<dbReference type="EMBL" id="JAQHRD010000005">
    <property type="protein sequence ID" value="KAJ6441080.1"/>
    <property type="molecule type" value="Genomic_DNA"/>
</dbReference>
<dbReference type="Proteomes" id="UP001163105">
    <property type="component" value="Unassembled WGS sequence"/>
</dbReference>
<evidence type="ECO:0000256" key="4">
    <source>
        <dbReference type="ARBA" id="ARBA00023004"/>
    </source>
</evidence>
<dbReference type="InterPro" id="IPR002403">
    <property type="entry name" value="Cyt_P450_E_grp-IV"/>
</dbReference>
<accession>A0AB34FQ91</accession>
<keyword evidence="5 7" id="KW-0503">Monooxygenase</keyword>
<evidence type="ECO:0000256" key="6">
    <source>
        <dbReference type="PIRSR" id="PIRSR602403-1"/>
    </source>
</evidence>
<evidence type="ECO:0000313" key="10">
    <source>
        <dbReference type="Proteomes" id="UP001163105"/>
    </source>
</evidence>
<comment type="cofactor">
    <cofactor evidence="1 6">
        <name>heme</name>
        <dbReference type="ChEBI" id="CHEBI:30413"/>
    </cofactor>
</comment>
<organism evidence="9 10">
    <name type="scientific">Purpureocillium lavendulum</name>
    <dbReference type="NCBI Taxonomy" id="1247861"/>
    <lineage>
        <taxon>Eukaryota</taxon>
        <taxon>Fungi</taxon>
        <taxon>Dikarya</taxon>
        <taxon>Ascomycota</taxon>
        <taxon>Pezizomycotina</taxon>
        <taxon>Sordariomycetes</taxon>
        <taxon>Hypocreomycetidae</taxon>
        <taxon>Hypocreales</taxon>
        <taxon>Ophiocordycipitaceae</taxon>
        <taxon>Purpureocillium</taxon>
    </lineage>
</organism>
<dbReference type="CDD" id="cd11040">
    <property type="entry name" value="CYP7_CYP8-like"/>
    <property type="match status" value="1"/>
</dbReference>
<comment type="caution">
    <text evidence="9">The sequence shown here is derived from an EMBL/GenBank/DDBJ whole genome shotgun (WGS) entry which is preliminary data.</text>
</comment>
<dbReference type="GO" id="GO:0004497">
    <property type="term" value="F:monooxygenase activity"/>
    <property type="evidence" value="ECO:0007669"/>
    <property type="project" value="UniProtKB-KW"/>
</dbReference>
<keyword evidence="10" id="KW-1185">Reference proteome</keyword>
<dbReference type="GO" id="GO:0020037">
    <property type="term" value="F:heme binding"/>
    <property type="evidence" value="ECO:0007669"/>
    <property type="project" value="InterPro"/>
</dbReference>
<proteinExistence type="inferred from homology"/>
<dbReference type="PROSITE" id="PS00086">
    <property type="entry name" value="CYTOCHROME_P450"/>
    <property type="match status" value="1"/>
</dbReference>
<dbReference type="GO" id="GO:0005506">
    <property type="term" value="F:iron ion binding"/>
    <property type="evidence" value="ECO:0007669"/>
    <property type="project" value="InterPro"/>
</dbReference>
<keyword evidence="8" id="KW-1133">Transmembrane helix</keyword>
<keyword evidence="4 6" id="KW-0408">Iron</keyword>
<dbReference type="InterPro" id="IPR017972">
    <property type="entry name" value="Cyt_P450_CS"/>
</dbReference>
<keyword evidence="8" id="KW-0472">Membrane</keyword>
<dbReference type="Gene3D" id="1.10.630.10">
    <property type="entry name" value="Cytochrome P450"/>
    <property type="match status" value="1"/>
</dbReference>
<dbReference type="GO" id="GO:0016705">
    <property type="term" value="F:oxidoreductase activity, acting on paired donors, with incorporation or reduction of molecular oxygen"/>
    <property type="evidence" value="ECO:0007669"/>
    <property type="project" value="InterPro"/>
</dbReference>
<evidence type="ECO:0000256" key="1">
    <source>
        <dbReference type="ARBA" id="ARBA00001971"/>
    </source>
</evidence>
<dbReference type="PANTHER" id="PTHR47582:SF1">
    <property type="entry name" value="P450, PUTATIVE (EUROFUNG)-RELATED"/>
    <property type="match status" value="1"/>
</dbReference>
<sequence>MESTQPVGGAAPTEHAAIAGGILSHALGSSPRTATLLAAIVLGAGLAVSFLGWLLTPSLDPREPPLLKPTIPLVGHIINLIRFQGEFHPSLRRTNPDVPLATVPMLNGKLYTIFDPDLIQATLRLKAASFEPFVVGFAQKSFNLSDATFAKILSHPQLVPEFTDAIHRSFHPTALAQMNLHFLSTISARLDAVADAGKVDATNPGRESRAADGALEIGNLFLWCRDVMSVASTKALYGDSDPFSKDPSLVDAIWTFEKVLPLFLLSLFPSITMPKGYQARETMQQTMKAYYDAETDINDPTTSTLTFNRASTLRQYGFNGEEIAKLECILPIAATTNAVPTFFWMLIFVLSRPSLAARLRAEVEAAASFDQAAGTVTFDITGFDQQLPLMVSCYRETMRVVNRSVSMRRAMSDINLTAADGRTYLLKKGVDIQMSAGVTHGERRIWGDDAGDFNPERFLAPQGDAAPAAKGVRSSEGERKKKTAYFPFGGGRHLCPGRNLAFCEILGFMAMILLRFEVEPVGMAFDDLQMDGSKLSAPSCKPVDGGEGLGARIRVRKGWEATTFAFKC</sequence>
<evidence type="ECO:0000256" key="2">
    <source>
        <dbReference type="ARBA" id="ARBA00010617"/>
    </source>
</evidence>
<evidence type="ECO:0000256" key="8">
    <source>
        <dbReference type="SAM" id="Phobius"/>
    </source>
</evidence>
<dbReference type="PANTHER" id="PTHR47582">
    <property type="entry name" value="P450, PUTATIVE (EUROFUNG)-RELATED"/>
    <property type="match status" value="1"/>
</dbReference>
<dbReference type="Pfam" id="PF00067">
    <property type="entry name" value="p450"/>
    <property type="match status" value="1"/>
</dbReference>